<dbReference type="GO" id="GO:0004553">
    <property type="term" value="F:hydrolase activity, hydrolyzing O-glycosyl compounds"/>
    <property type="evidence" value="ECO:0007669"/>
    <property type="project" value="InterPro"/>
</dbReference>
<dbReference type="Pfam" id="PF00041">
    <property type="entry name" value="fn3"/>
    <property type="match status" value="1"/>
</dbReference>
<dbReference type="InterPro" id="IPR036116">
    <property type="entry name" value="FN3_sf"/>
</dbReference>
<dbReference type="GO" id="GO:0030246">
    <property type="term" value="F:carbohydrate binding"/>
    <property type="evidence" value="ECO:0007669"/>
    <property type="project" value="InterPro"/>
</dbReference>
<dbReference type="SMART" id="SM00495">
    <property type="entry name" value="ChtBD3"/>
    <property type="match status" value="2"/>
</dbReference>
<dbReference type="GO" id="GO:0005975">
    <property type="term" value="P:carbohydrate metabolic process"/>
    <property type="evidence" value="ECO:0007669"/>
    <property type="project" value="InterPro"/>
</dbReference>
<dbReference type="SMART" id="SM00060">
    <property type="entry name" value="FN3"/>
    <property type="match status" value="1"/>
</dbReference>
<proteinExistence type="predicted"/>
<dbReference type="Gene3D" id="2.70.70.10">
    <property type="entry name" value="Glucose Permease (Domain IIA)"/>
    <property type="match status" value="1"/>
</dbReference>
<dbReference type="PROSITE" id="PS50853">
    <property type="entry name" value="FN3"/>
    <property type="match status" value="1"/>
</dbReference>
<dbReference type="PANTHER" id="PTHR21666">
    <property type="entry name" value="PEPTIDASE-RELATED"/>
    <property type="match status" value="1"/>
</dbReference>
<dbReference type="PANTHER" id="PTHR21666:SF270">
    <property type="entry name" value="MUREIN HYDROLASE ACTIVATOR ENVC"/>
    <property type="match status" value="1"/>
</dbReference>
<dbReference type="OrthoDB" id="9809488at2"/>
<dbReference type="AlphaFoldDB" id="A0A5R8QCI9"/>
<evidence type="ECO:0000259" key="1">
    <source>
        <dbReference type="PROSITE" id="PS50853"/>
    </source>
</evidence>
<dbReference type="EMBL" id="VBWP01000004">
    <property type="protein sequence ID" value="TLG74291.1"/>
    <property type="molecule type" value="Genomic_DNA"/>
</dbReference>
<sequence>MKLNPLKLSIVGAIIGGMILVSVPVRATQNYNPATMMPLQKNQKVLIAQTNLADIEQVSSNYNVLEIPVVQNADGTLSVTTNDEALKEQIATINKNNRSVFMQFNIDNNTIASDANTISTELLQLTETYGFDGLSIVTSSSSIPAADTLHVISDAAKIIRNNYASQGANFTTILYTDAEQLQDGAALYDAVAENQNKYSYIAVNSTSLTALDDIIHNKNQSITIDADRLIITDLSLGANDIDNYIYDLMNNADTVRGVSTKTYETSSFNKLAASTSSMTGQFINNTVDVKKVNTSDVTENSAVIDLELSTNNLSKVQSIDVIDKNNTVLATKDILNSKLQVKLSNLSKNTIYDQLQAVIWYKDNNNNLASKTIAIPSFTTALQATQRQTAALQSTTEQAVVDEQAPSQPGSLVVSNVTSHGALLTWEPSTDNIEVSKYIVTVTSLADETVKQFETVDSFYTLSGLSAEASYKITVQAQDSSNNTSTAAATQILTEKVEAWDANATYKLGARVIVDGNVYENQSLISVNSIPTPNDSTGINNGWLHISGDSKTAIPDWNVEGVYPSGYVVFKDNNFWQANAIATGNDVPGNSNKWQVTTHVPEDIFEERLPSFKSPIRASYTVSAEYGGYAGHIGTDLAVPVGTEVYPVIKGTVVYTAGGAVEGDNSANGGYGNVIAVAHTVQGVQYVSVYGHLSSINVSVGDTVTTNTIIGLSGNTGMSTGAHLHIELLKNATQFDLNKNVRIAQALDCRTILPL</sequence>
<dbReference type="InterPro" id="IPR013783">
    <property type="entry name" value="Ig-like_fold"/>
</dbReference>
<protein>
    <recommendedName>
        <fullName evidence="1">Fibronectin type-III domain-containing protein</fullName>
    </recommendedName>
</protein>
<dbReference type="Proteomes" id="UP000306912">
    <property type="component" value="Unassembled WGS sequence"/>
</dbReference>
<feature type="domain" description="Fibronectin type-III" evidence="1">
    <location>
        <begin position="408"/>
        <end position="498"/>
    </location>
</feature>
<gene>
    <name evidence="2" type="ORF">FEZ08_06180</name>
</gene>
<dbReference type="GO" id="GO:0005576">
    <property type="term" value="C:extracellular region"/>
    <property type="evidence" value="ECO:0007669"/>
    <property type="project" value="InterPro"/>
</dbReference>
<dbReference type="InterPro" id="IPR003610">
    <property type="entry name" value="CBM5/12"/>
</dbReference>
<dbReference type="SUPFAM" id="SSF49265">
    <property type="entry name" value="Fibronectin type III"/>
    <property type="match status" value="1"/>
</dbReference>
<comment type="caution">
    <text evidence="2">The sequence shown here is derived from an EMBL/GenBank/DDBJ whole genome shotgun (WGS) entry which is preliminary data.</text>
</comment>
<name>A0A5R8QCI9_9FIRM</name>
<keyword evidence="3" id="KW-1185">Reference proteome</keyword>
<dbReference type="InterPro" id="IPR050570">
    <property type="entry name" value="Cell_wall_metabolism_enzyme"/>
</dbReference>
<evidence type="ECO:0000313" key="2">
    <source>
        <dbReference type="EMBL" id="TLG74291.1"/>
    </source>
</evidence>
<organism evidence="2 3">
    <name type="scientific">Culicoidibacter larvae</name>
    <dbReference type="NCBI Taxonomy" id="2579976"/>
    <lineage>
        <taxon>Bacteria</taxon>
        <taxon>Bacillati</taxon>
        <taxon>Bacillota</taxon>
        <taxon>Culicoidibacteria</taxon>
        <taxon>Culicoidibacterales</taxon>
        <taxon>Culicoidibacteraceae</taxon>
        <taxon>Culicoidibacter</taxon>
    </lineage>
</organism>
<dbReference type="SUPFAM" id="SSF51261">
    <property type="entry name" value="Duplicated hybrid motif"/>
    <property type="match status" value="1"/>
</dbReference>
<dbReference type="InterPro" id="IPR003961">
    <property type="entry name" value="FN3_dom"/>
</dbReference>
<dbReference type="GO" id="GO:0004222">
    <property type="term" value="F:metalloendopeptidase activity"/>
    <property type="evidence" value="ECO:0007669"/>
    <property type="project" value="TreeGrafter"/>
</dbReference>
<dbReference type="Pfam" id="PF01551">
    <property type="entry name" value="Peptidase_M23"/>
    <property type="match status" value="1"/>
</dbReference>
<dbReference type="InterPro" id="IPR011055">
    <property type="entry name" value="Dup_hybrid_motif"/>
</dbReference>
<dbReference type="CDD" id="cd12797">
    <property type="entry name" value="M23_peptidase"/>
    <property type="match status" value="1"/>
</dbReference>
<dbReference type="InterPro" id="IPR016047">
    <property type="entry name" value="M23ase_b-sheet_dom"/>
</dbReference>
<dbReference type="InParanoid" id="A0A5R8QCI9"/>
<evidence type="ECO:0000313" key="3">
    <source>
        <dbReference type="Proteomes" id="UP000306912"/>
    </source>
</evidence>
<reference evidence="2 3" key="1">
    <citation type="submission" date="2019-05" db="EMBL/GenBank/DDBJ databases">
        <title>Culicoidintestinum kansasii gen. nov., sp. nov. from the gastrointestinal tract of the biting midge, Culicoides sonorensis.</title>
        <authorList>
            <person name="Neupane S."/>
            <person name="Ghosh A."/>
            <person name="Gunther S."/>
            <person name="Martin K."/>
            <person name="Zurek L."/>
        </authorList>
    </citation>
    <scope>NUCLEOTIDE SEQUENCE [LARGE SCALE GENOMIC DNA]</scope>
    <source>
        <strain evidence="2 3">CS-1</strain>
    </source>
</reference>
<dbReference type="Gene3D" id="2.60.40.10">
    <property type="entry name" value="Immunoglobulins"/>
    <property type="match status" value="1"/>
</dbReference>
<dbReference type="Gene3D" id="2.10.10.90">
    <property type="match status" value="1"/>
</dbReference>
<dbReference type="CDD" id="cd00063">
    <property type="entry name" value="FN3"/>
    <property type="match status" value="1"/>
</dbReference>
<accession>A0A5R8QCI9</accession>
<dbReference type="RefSeq" id="WP_138190843.1">
    <property type="nucleotide sequence ID" value="NZ_VBWP01000004.1"/>
</dbReference>